<organism evidence="1 2">
    <name type="scientific">Lentzea xinjiangensis</name>
    <dbReference type="NCBI Taxonomy" id="402600"/>
    <lineage>
        <taxon>Bacteria</taxon>
        <taxon>Bacillati</taxon>
        <taxon>Actinomycetota</taxon>
        <taxon>Actinomycetes</taxon>
        <taxon>Pseudonocardiales</taxon>
        <taxon>Pseudonocardiaceae</taxon>
        <taxon>Lentzea</taxon>
    </lineage>
</organism>
<dbReference type="Proteomes" id="UP000199352">
    <property type="component" value="Unassembled WGS sequence"/>
</dbReference>
<dbReference type="STRING" id="402600.SAMN05216188_11854"/>
<evidence type="ECO:0000313" key="2">
    <source>
        <dbReference type="Proteomes" id="UP000199352"/>
    </source>
</evidence>
<proteinExistence type="predicted"/>
<gene>
    <name evidence="1" type="ORF">SAMN05216188_11854</name>
</gene>
<dbReference type="EMBL" id="FOFR01000018">
    <property type="protein sequence ID" value="SER95262.1"/>
    <property type="molecule type" value="Genomic_DNA"/>
</dbReference>
<accession>A0A1H9TDI8</accession>
<name>A0A1H9TDI8_9PSEU</name>
<dbReference type="AlphaFoldDB" id="A0A1H9TDI8"/>
<evidence type="ECO:0000313" key="1">
    <source>
        <dbReference type="EMBL" id="SER95262.1"/>
    </source>
</evidence>
<sequence>MARLFAADGIPPGTPYVSLGAGLNFVLPAGFEALVRGMYYRVESSATTKTGVANANTLPRVDRLVLRLSYSGDSVTAHIKQGTPSSNAQPPVLQQDDTTYEIGIAMARCPGSGSAQNYSDLWLEPIWTDVGSWVSYTPVWSGFAQIGGAVSTGRYKRLASGLIHVVGAILGASDTLLGGNQITASLPVPARDPGNAAAFPGAAQYRPTVGLWRNMACQAGLGTQLALYALDGSNQLVTPGSIPLQFGGGSSFCFQVTYETA</sequence>
<keyword evidence="2" id="KW-1185">Reference proteome</keyword>
<protein>
    <submittedName>
        <fullName evidence="1">Uncharacterized protein</fullName>
    </submittedName>
</protein>
<reference evidence="2" key="1">
    <citation type="submission" date="2016-10" db="EMBL/GenBank/DDBJ databases">
        <authorList>
            <person name="Varghese N."/>
            <person name="Submissions S."/>
        </authorList>
    </citation>
    <scope>NUCLEOTIDE SEQUENCE [LARGE SCALE GENOMIC DNA]</scope>
    <source>
        <strain evidence="2">CGMCC 4.3525</strain>
    </source>
</reference>